<reference evidence="2 3" key="1">
    <citation type="submission" date="2019-05" db="EMBL/GenBank/DDBJ databases">
        <title>Streptomyces marianii sp. nov., a novel marine actinomycete from southern coast of India.</title>
        <authorList>
            <person name="Iniyan A.M."/>
            <person name="Wink J."/>
            <person name="Ramprasad E."/>
            <person name="Ramana C.V."/>
            <person name="Bunk B."/>
            <person name="Sproer C."/>
            <person name="Joseph F.-J.R.S."/>
            <person name="Vincent S.G.P."/>
        </authorList>
    </citation>
    <scope>NUCLEOTIDE SEQUENCE [LARGE SCALE GENOMIC DNA]</scope>
    <source>
        <strain evidence="2 3">ICN19</strain>
    </source>
</reference>
<dbReference type="AlphaFoldDB" id="A0A5R9EEP2"/>
<dbReference type="InterPro" id="IPR005153">
    <property type="entry name" value="MbtH-like_dom"/>
</dbReference>
<dbReference type="SMART" id="SM00923">
    <property type="entry name" value="MbtH"/>
    <property type="match status" value="1"/>
</dbReference>
<dbReference type="PANTHER" id="PTHR38444">
    <property type="entry name" value="ENTEROBACTIN BIOSYNTHESIS PROTEIN YBDZ"/>
    <property type="match status" value="1"/>
</dbReference>
<dbReference type="GO" id="GO:0005829">
    <property type="term" value="C:cytosol"/>
    <property type="evidence" value="ECO:0007669"/>
    <property type="project" value="TreeGrafter"/>
</dbReference>
<proteinExistence type="predicted"/>
<comment type="caution">
    <text evidence="2">The sequence shown here is derived from an EMBL/GenBank/DDBJ whole genome shotgun (WGS) entry which is preliminary data.</text>
</comment>
<dbReference type="EMBL" id="VAWE01000001">
    <property type="protein sequence ID" value="TLQ47182.1"/>
    <property type="molecule type" value="Genomic_DNA"/>
</dbReference>
<dbReference type="RefSeq" id="WP_138056467.1">
    <property type="nucleotide sequence ID" value="NZ_VAWE01000001.1"/>
</dbReference>
<dbReference type="OrthoDB" id="7584480at2"/>
<sequence>MTGNPFDTDDGGWQVVTNDQGHHALWRPFLELPAGWNLVFSGTGREDALHYIERNWTVLGPVGS</sequence>
<dbReference type="InterPro" id="IPR038020">
    <property type="entry name" value="MbtH-like_sf"/>
</dbReference>
<name>A0A5R9EEP2_9ACTN</name>
<protein>
    <submittedName>
        <fullName evidence="2">MbtH family protein</fullName>
    </submittedName>
</protein>
<organism evidence="2 3">
    <name type="scientific">Streptomyces marianii</name>
    <dbReference type="NCBI Taxonomy" id="1817406"/>
    <lineage>
        <taxon>Bacteria</taxon>
        <taxon>Bacillati</taxon>
        <taxon>Actinomycetota</taxon>
        <taxon>Actinomycetes</taxon>
        <taxon>Kitasatosporales</taxon>
        <taxon>Streptomycetaceae</taxon>
        <taxon>Streptomyces</taxon>
    </lineage>
</organism>
<gene>
    <name evidence="2" type="ORF">FEF34_33235</name>
</gene>
<evidence type="ECO:0000259" key="1">
    <source>
        <dbReference type="SMART" id="SM00923"/>
    </source>
</evidence>
<dbReference type="Pfam" id="PF03621">
    <property type="entry name" value="MbtH"/>
    <property type="match status" value="1"/>
</dbReference>
<dbReference type="PANTHER" id="PTHR38444:SF1">
    <property type="entry name" value="ENTEROBACTIN BIOSYNTHESIS PROTEIN YBDZ"/>
    <property type="match status" value="1"/>
</dbReference>
<evidence type="ECO:0000313" key="2">
    <source>
        <dbReference type="EMBL" id="TLQ47182.1"/>
    </source>
</evidence>
<dbReference type="SUPFAM" id="SSF160582">
    <property type="entry name" value="MbtH-like"/>
    <property type="match status" value="1"/>
</dbReference>
<dbReference type="Gene3D" id="3.90.820.10">
    <property type="entry name" value="Structural Genomics, Unknown Function 30-nov-00 1gh9 Mol_id"/>
    <property type="match status" value="1"/>
</dbReference>
<dbReference type="GO" id="GO:0019290">
    <property type="term" value="P:siderophore biosynthetic process"/>
    <property type="evidence" value="ECO:0007669"/>
    <property type="project" value="TreeGrafter"/>
</dbReference>
<dbReference type="Proteomes" id="UP000305921">
    <property type="component" value="Unassembled WGS sequence"/>
</dbReference>
<keyword evidence="3" id="KW-1185">Reference proteome</keyword>
<evidence type="ECO:0000313" key="3">
    <source>
        <dbReference type="Proteomes" id="UP000305921"/>
    </source>
</evidence>
<feature type="domain" description="MbtH-like" evidence="1">
    <location>
        <begin position="4"/>
        <end position="54"/>
    </location>
</feature>
<accession>A0A5R9EEP2</accession>
<dbReference type="InterPro" id="IPR037407">
    <property type="entry name" value="MLP_fam"/>
</dbReference>